<keyword evidence="2" id="KW-1185">Reference proteome</keyword>
<evidence type="ECO:0000313" key="1">
    <source>
        <dbReference type="EMBL" id="PIN13312.1"/>
    </source>
</evidence>
<sequence>MTDSAHKMLEKLTVNFISRYLFHSFGYKTKKSKIYCRFNQQQIGNSDCGVYMCLWVKAFAQNTKEYWAYAKNCVINRHHAKMAMTILGHEK</sequence>
<organism evidence="1 2">
    <name type="scientific">Handroanthus impetiginosus</name>
    <dbReference type="NCBI Taxonomy" id="429701"/>
    <lineage>
        <taxon>Eukaryota</taxon>
        <taxon>Viridiplantae</taxon>
        <taxon>Streptophyta</taxon>
        <taxon>Embryophyta</taxon>
        <taxon>Tracheophyta</taxon>
        <taxon>Spermatophyta</taxon>
        <taxon>Magnoliopsida</taxon>
        <taxon>eudicotyledons</taxon>
        <taxon>Gunneridae</taxon>
        <taxon>Pentapetalae</taxon>
        <taxon>asterids</taxon>
        <taxon>lamiids</taxon>
        <taxon>Lamiales</taxon>
        <taxon>Bignoniaceae</taxon>
        <taxon>Crescentiina</taxon>
        <taxon>Tabebuia alliance</taxon>
        <taxon>Handroanthus</taxon>
    </lineage>
</organism>
<dbReference type="EMBL" id="NKXS01002501">
    <property type="protein sequence ID" value="PIN13312.1"/>
    <property type="molecule type" value="Genomic_DNA"/>
</dbReference>
<dbReference type="AlphaFoldDB" id="A0A2G9H717"/>
<reference evidence="2" key="1">
    <citation type="journal article" date="2018" name="Gigascience">
        <title>Genome assembly of the Pink Ipe (Handroanthus impetiginosus, Bignoniaceae), a highly valued, ecologically keystone Neotropical timber forest tree.</title>
        <authorList>
            <person name="Silva-Junior O.B."/>
            <person name="Grattapaglia D."/>
            <person name="Novaes E."/>
            <person name="Collevatti R.G."/>
        </authorList>
    </citation>
    <scope>NUCLEOTIDE SEQUENCE [LARGE SCALE GENOMIC DNA]</scope>
    <source>
        <strain evidence="2">cv. UFG-1</strain>
    </source>
</reference>
<dbReference type="InterPro" id="IPR038765">
    <property type="entry name" value="Papain-like_cys_pep_sf"/>
</dbReference>
<proteinExistence type="predicted"/>
<dbReference type="SUPFAM" id="SSF54001">
    <property type="entry name" value="Cysteine proteinases"/>
    <property type="match status" value="1"/>
</dbReference>
<evidence type="ECO:0000313" key="2">
    <source>
        <dbReference type="Proteomes" id="UP000231279"/>
    </source>
</evidence>
<accession>A0A2G9H717</accession>
<dbReference type="Gene3D" id="3.40.395.10">
    <property type="entry name" value="Adenoviral Proteinase, Chain A"/>
    <property type="match status" value="1"/>
</dbReference>
<dbReference type="Proteomes" id="UP000231279">
    <property type="component" value="Unassembled WGS sequence"/>
</dbReference>
<gene>
    <name evidence="1" type="ORF">CDL12_14064</name>
</gene>
<protein>
    <submittedName>
        <fullName evidence="1">Uncharacterized protein</fullName>
    </submittedName>
</protein>
<name>A0A2G9H717_9LAMI</name>
<comment type="caution">
    <text evidence="1">The sequence shown here is derived from an EMBL/GenBank/DDBJ whole genome shotgun (WGS) entry which is preliminary data.</text>
</comment>